<feature type="region of interest" description="Disordered" evidence="1">
    <location>
        <begin position="1"/>
        <end position="22"/>
    </location>
</feature>
<dbReference type="EMBL" id="JAWQEG010001106">
    <property type="protein sequence ID" value="KAK3882304.1"/>
    <property type="molecule type" value="Genomic_DNA"/>
</dbReference>
<evidence type="ECO:0000313" key="3">
    <source>
        <dbReference type="Proteomes" id="UP001286313"/>
    </source>
</evidence>
<organism evidence="2 3">
    <name type="scientific">Petrolisthes cinctipes</name>
    <name type="common">Flat porcelain crab</name>
    <dbReference type="NCBI Taxonomy" id="88211"/>
    <lineage>
        <taxon>Eukaryota</taxon>
        <taxon>Metazoa</taxon>
        <taxon>Ecdysozoa</taxon>
        <taxon>Arthropoda</taxon>
        <taxon>Crustacea</taxon>
        <taxon>Multicrustacea</taxon>
        <taxon>Malacostraca</taxon>
        <taxon>Eumalacostraca</taxon>
        <taxon>Eucarida</taxon>
        <taxon>Decapoda</taxon>
        <taxon>Pleocyemata</taxon>
        <taxon>Anomura</taxon>
        <taxon>Galatheoidea</taxon>
        <taxon>Porcellanidae</taxon>
        <taxon>Petrolisthes</taxon>
    </lineage>
</organism>
<dbReference type="AlphaFoldDB" id="A0AAE1FYU1"/>
<comment type="caution">
    <text evidence="2">The sequence shown here is derived from an EMBL/GenBank/DDBJ whole genome shotgun (WGS) entry which is preliminary data.</text>
</comment>
<protein>
    <submittedName>
        <fullName evidence="2">Uncharacterized protein</fullName>
    </submittedName>
</protein>
<sequence length="94" mass="10280">MLKHGLRAFLPRQRHRSPHGHCTRGLAASLAPLRMHSIEEVQSRGGWASASSFRSRYLMHDTQDISCLALTTLTQVTSGDLSPPTPLGSSALMQ</sequence>
<dbReference type="Proteomes" id="UP001286313">
    <property type="component" value="Unassembled WGS sequence"/>
</dbReference>
<proteinExistence type="predicted"/>
<keyword evidence="3" id="KW-1185">Reference proteome</keyword>
<reference evidence="2" key="1">
    <citation type="submission" date="2023-10" db="EMBL/GenBank/DDBJ databases">
        <title>Genome assemblies of two species of porcelain crab, Petrolisthes cinctipes and Petrolisthes manimaculis (Anomura: Porcellanidae).</title>
        <authorList>
            <person name="Angst P."/>
        </authorList>
    </citation>
    <scope>NUCLEOTIDE SEQUENCE</scope>
    <source>
        <strain evidence="2">PB745_01</strain>
        <tissue evidence="2">Gill</tissue>
    </source>
</reference>
<accession>A0AAE1FYU1</accession>
<evidence type="ECO:0000313" key="2">
    <source>
        <dbReference type="EMBL" id="KAK3882304.1"/>
    </source>
</evidence>
<gene>
    <name evidence="2" type="ORF">Pcinc_013297</name>
</gene>
<name>A0AAE1FYU1_PETCI</name>
<evidence type="ECO:0000256" key="1">
    <source>
        <dbReference type="SAM" id="MobiDB-lite"/>
    </source>
</evidence>